<feature type="compositionally biased region" description="Low complexity" evidence="1">
    <location>
        <begin position="499"/>
        <end position="515"/>
    </location>
</feature>
<organism evidence="4 5">
    <name type="scientific">Microbispora maris</name>
    <dbReference type="NCBI Taxonomy" id="3144104"/>
    <lineage>
        <taxon>Bacteria</taxon>
        <taxon>Bacillati</taxon>
        <taxon>Actinomycetota</taxon>
        <taxon>Actinomycetes</taxon>
        <taxon>Streptosporangiales</taxon>
        <taxon>Streptosporangiaceae</taxon>
        <taxon>Microbispora</taxon>
    </lineage>
</organism>
<dbReference type="InterPro" id="IPR011041">
    <property type="entry name" value="Quinoprot_gluc/sorb_DH_b-prop"/>
</dbReference>
<feature type="compositionally biased region" description="Basic residues" evidence="1">
    <location>
        <begin position="488"/>
        <end position="498"/>
    </location>
</feature>
<dbReference type="PANTHER" id="PTHR19328">
    <property type="entry name" value="HEDGEHOG-INTERACTING PROTEIN"/>
    <property type="match status" value="1"/>
</dbReference>
<evidence type="ECO:0000256" key="1">
    <source>
        <dbReference type="SAM" id="MobiDB-lite"/>
    </source>
</evidence>
<evidence type="ECO:0000313" key="5">
    <source>
        <dbReference type="Proteomes" id="UP001447516"/>
    </source>
</evidence>
<dbReference type="Proteomes" id="UP001447516">
    <property type="component" value="Unassembled WGS sequence"/>
</dbReference>
<accession>A0ABV0B0R6</accession>
<dbReference type="InterPro" id="IPR012938">
    <property type="entry name" value="Glc/Sorbosone_DH"/>
</dbReference>
<feature type="compositionally biased region" description="Low complexity" evidence="1">
    <location>
        <begin position="409"/>
        <end position="436"/>
    </location>
</feature>
<proteinExistence type="predicted"/>
<evidence type="ECO:0000259" key="3">
    <source>
        <dbReference type="Pfam" id="PF07995"/>
    </source>
</evidence>
<dbReference type="Pfam" id="PF07995">
    <property type="entry name" value="GSDH"/>
    <property type="match status" value="1"/>
</dbReference>
<feature type="domain" description="Glucose/Sorbosone dehydrogenase" evidence="3">
    <location>
        <begin position="228"/>
        <end position="390"/>
    </location>
</feature>
<dbReference type="SUPFAM" id="SSF50952">
    <property type="entry name" value="Soluble quinoprotein glucose dehydrogenase"/>
    <property type="match status" value="1"/>
</dbReference>
<comment type="caution">
    <text evidence="4">The sequence shown here is derived from an EMBL/GenBank/DDBJ whole genome shotgun (WGS) entry which is preliminary data.</text>
</comment>
<keyword evidence="2" id="KW-0732">Signal</keyword>
<dbReference type="PANTHER" id="PTHR19328:SF55">
    <property type="entry name" value="BLR6566 PROTEIN"/>
    <property type="match status" value="1"/>
</dbReference>
<sequence length="515" mass="54051">MSGRRVLRIAVRVLMALGLLAVLAVAGAFAAVGRGGAPQTETRLGADPRLERPDTFPIPKVNAPDVVGWPSGRTPTAPAGFSVTRFAGGLDHPRWLYLLPNGDVLVAESATLPKAPDSVVTRLLSWLRRGDGSTRQRSANRITLLRDSDGDGVADFRGTFLDGLNQPFGMALLRAAPPYAVGPDAGPGTEVMFYVAGTDGVWRFPHRLGDTRITAPGEKVLDLPAGGYNNHWTRNLLAAADGSKLYVTVGSASNAGEHGLDVERGRAAVLELDPGGGGARVYASGLRNPNGLGIEPVTGTLWAVVNERDALGDDVSPDYLTRVRDGDFYGWPWSYWGRNVDDRVTPPRPDLVARALRPDYSLGAHTAPLGLAFSTGPAFPTEYRGGAFVGEHGSWNRGDPVGYKSSTCRSPTACPAARPATSSPASSPAPVTARPTGAPWESSSTGPEACWSPTTRATPCGASRRRADTTAARLGGAVPPSRLVRPAGGHRCRARSRSPFRSSANACSASATAPA</sequence>
<dbReference type="EMBL" id="JBDJAW010000049">
    <property type="protein sequence ID" value="MEN3540411.1"/>
    <property type="molecule type" value="Genomic_DNA"/>
</dbReference>
<name>A0ABV0B0R6_9ACTN</name>
<evidence type="ECO:0000256" key="2">
    <source>
        <dbReference type="SAM" id="SignalP"/>
    </source>
</evidence>
<gene>
    <name evidence="4" type="ORF">AAH991_35235</name>
</gene>
<feature type="compositionally biased region" description="Polar residues" evidence="1">
    <location>
        <begin position="441"/>
        <end position="457"/>
    </location>
</feature>
<dbReference type="InterPro" id="IPR011042">
    <property type="entry name" value="6-blade_b-propeller_TolB-like"/>
</dbReference>
<reference evidence="4 5" key="1">
    <citation type="submission" date="2024-05" db="EMBL/GenBank/DDBJ databases">
        <title>Microbispora sp.ZYX-F-249.</title>
        <authorList>
            <person name="Xie H."/>
        </authorList>
    </citation>
    <scope>NUCLEOTIDE SEQUENCE [LARGE SCALE GENOMIC DNA]</scope>
    <source>
        <strain evidence="4 5">ZYX-F-249</strain>
    </source>
</reference>
<protein>
    <submittedName>
        <fullName evidence="4">PQQ-dependent sugar dehydrogenase</fullName>
    </submittedName>
</protein>
<evidence type="ECO:0000313" key="4">
    <source>
        <dbReference type="EMBL" id="MEN3540411.1"/>
    </source>
</evidence>
<feature type="region of interest" description="Disordered" evidence="1">
    <location>
        <begin position="406"/>
        <end position="515"/>
    </location>
</feature>
<feature type="chain" id="PRO_5046042305" evidence="2">
    <location>
        <begin position="31"/>
        <end position="515"/>
    </location>
</feature>
<feature type="signal peptide" evidence="2">
    <location>
        <begin position="1"/>
        <end position="30"/>
    </location>
</feature>
<dbReference type="Gene3D" id="2.120.10.30">
    <property type="entry name" value="TolB, C-terminal domain"/>
    <property type="match status" value="1"/>
</dbReference>
<keyword evidence="5" id="KW-1185">Reference proteome</keyword>
<dbReference type="RefSeq" id="WP_346230266.1">
    <property type="nucleotide sequence ID" value="NZ_JBDJAW010000049.1"/>
</dbReference>